<keyword evidence="4" id="KW-1185">Reference proteome</keyword>
<sequence>MDKIKQFEIQEDKYMYYKDIRENIKKMANDNYKDFIKAIVGIEKGIDDEKALEEIYDKYMENDTSVLLSEGFDYMIDEMKEQGKIVENENSIEEKDDLVNLVGNIVGEVKNLEKENANGEKFKVSNFSVVSKDEKGNKIYTRCSAYGEKAKDVANYRKGDFVKIFGQVKTFIDNNGKEYKNVRILSTKLLKTREQLKKKNKGKKSILGQIGDLKSKNKENIKKLEHHKGVER</sequence>
<dbReference type="Proteomes" id="UP000003821">
    <property type="component" value="Unassembled WGS sequence"/>
</dbReference>
<dbReference type="AlphaFoldDB" id="C7HT19"/>
<dbReference type="eggNOG" id="COG0629">
    <property type="taxonomic scope" value="Bacteria"/>
</dbReference>
<evidence type="ECO:0000256" key="1">
    <source>
        <dbReference type="ARBA" id="ARBA00023125"/>
    </source>
</evidence>
<dbReference type="GO" id="GO:0003697">
    <property type="term" value="F:single-stranded DNA binding"/>
    <property type="evidence" value="ECO:0007669"/>
    <property type="project" value="InterPro"/>
</dbReference>
<dbReference type="Gene3D" id="2.40.50.140">
    <property type="entry name" value="Nucleic acid-binding proteins"/>
    <property type="match status" value="1"/>
</dbReference>
<organism evidence="3 4">
    <name type="scientific">Anaerococcus vaginalis ATCC 51170</name>
    <dbReference type="NCBI Taxonomy" id="655811"/>
    <lineage>
        <taxon>Bacteria</taxon>
        <taxon>Bacillati</taxon>
        <taxon>Bacillota</taxon>
        <taxon>Tissierellia</taxon>
        <taxon>Tissierellales</taxon>
        <taxon>Peptoniphilaceae</taxon>
        <taxon>Anaerococcus</taxon>
    </lineage>
</organism>
<dbReference type="EMBL" id="ACXU01000005">
    <property type="protein sequence ID" value="EEU13285.1"/>
    <property type="molecule type" value="Genomic_DNA"/>
</dbReference>
<evidence type="ECO:0008006" key="5">
    <source>
        <dbReference type="Google" id="ProtNLM"/>
    </source>
</evidence>
<dbReference type="SUPFAM" id="SSF50249">
    <property type="entry name" value="Nucleic acid-binding proteins"/>
    <property type="match status" value="1"/>
</dbReference>
<keyword evidence="1 2" id="KW-0238">DNA-binding</keyword>
<gene>
    <name evidence="3" type="ORF">HMPREF0078_0420</name>
</gene>
<name>C7HT19_9FIRM</name>
<protein>
    <recommendedName>
        <fullName evidence="5">Single-strand binding family protein</fullName>
    </recommendedName>
</protein>
<accession>C7HT19</accession>
<evidence type="ECO:0000313" key="4">
    <source>
        <dbReference type="Proteomes" id="UP000003821"/>
    </source>
</evidence>
<dbReference type="PROSITE" id="PS50935">
    <property type="entry name" value="SSB"/>
    <property type="match status" value="1"/>
</dbReference>
<dbReference type="InterPro" id="IPR012340">
    <property type="entry name" value="NA-bd_OB-fold"/>
</dbReference>
<reference evidence="3 4" key="1">
    <citation type="submission" date="2009-08" db="EMBL/GenBank/DDBJ databases">
        <authorList>
            <person name="Muzny D."/>
            <person name="Qin X."/>
            <person name="Deng J."/>
            <person name="Jiang H."/>
            <person name="Liu Y."/>
            <person name="Qu J."/>
            <person name="Song X.-Z."/>
            <person name="Zhang L."/>
            <person name="Thornton R."/>
            <person name="Coyle M."/>
            <person name="Francisco L."/>
            <person name="Jackson L."/>
            <person name="Javaid M."/>
            <person name="Korchina V."/>
            <person name="Kovar C."/>
            <person name="Mata R."/>
            <person name="Mathew T."/>
            <person name="Ngo R."/>
            <person name="Nguyen L."/>
            <person name="Nguyen N."/>
            <person name="Okwuonu G."/>
            <person name="Ongeri F."/>
            <person name="Pham C."/>
            <person name="Simmons D."/>
            <person name="Wilczek-Boney K."/>
            <person name="Hale W."/>
            <person name="Jakkamsetti A."/>
            <person name="Pham P."/>
            <person name="Ruth R."/>
            <person name="San Lucas F."/>
            <person name="Warren J."/>
            <person name="Zhang J."/>
            <person name="Zhao Z."/>
            <person name="Zhou C."/>
            <person name="Zhu D."/>
            <person name="Lee S."/>
            <person name="Bess C."/>
            <person name="Blankenburg K."/>
            <person name="Forbes L."/>
            <person name="Fu Q."/>
            <person name="Gubbala S."/>
            <person name="Hirani K."/>
            <person name="Jayaseelan J.C."/>
            <person name="Lara F."/>
            <person name="Munidasa M."/>
            <person name="Palculict T."/>
            <person name="Patil S."/>
            <person name="Pu L.-L."/>
            <person name="Saada N."/>
            <person name="Tang L."/>
            <person name="Weissenberger G."/>
            <person name="Zhu Y."/>
            <person name="Hemphill L."/>
            <person name="Shang Y."/>
            <person name="Youmans B."/>
            <person name="Ayvaz T."/>
            <person name="Ross M."/>
            <person name="Santibanez J."/>
            <person name="Aqrawi P."/>
            <person name="Gross S."/>
            <person name="Joshi V."/>
            <person name="Fowler G."/>
            <person name="Nazareth L."/>
            <person name="Reid J."/>
            <person name="Worley K."/>
            <person name="Petrosino J."/>
            <person name="Highlander S."/>
            <person name="Gibbs R."/>
            <person name="Gibbs R."/>
        </authorList>
    </citation>
    <scope>NUCLEOTIDE SEQUENCE [LARGE SCALE GENOMIC DNA]</scope>
    <source>
        <strain evidence="3 4">ATCC 51170</strain>
    </source>
</reference>
<evidence type="ECO:0000256" key="2">
    <source>
        <dbReference type="PROSITE-ProRule" id="PRU00252"/>
    </source>
</evidence>
<evidence type="ECO:0000313" key="3">
    <source>
        <dbReference type="EMBL" id="EEU13285.1"/>
    </source>
</evidence>
<dbReference type="InterPro" id="IPR000424">
    <property type="entry name" value="Primosome_PriB/ssb"/>
</dbReference>
<comment type="caution">
    <text evidence="3">The sequence shown here is derived from an EMBL/GenBank/DDBJ whole genome shotgun (WGS) entry which is preliminary data.</text>
</comment>
<proteinExistence type="predicted"/>
<dbReference type="HOGENOM" id="CLU_082981_0_0_9"/>